<dbReference type="OrthoDB" id="347908at2759"/>
<reference evidence="2" key="2">
    <citation type="submission" date="2013-10" db="EMBL/GenBank/DDBJ databases">
        <authorList>
            <person name="Aslett M."/>
        </authorList>
    </citation>
    <scope>NUCLEOTIDE SEQUENCE [LARGE SCALE GENOMIC DNA]</scope>
    <source>
        <strain evidence="2">Houghton</strain>
    </source>
</reference>
<evidence type="ECO:0000313" key="2">
    <source>
        <dbReference type="EMBL" id="CDJ70016.1"/>
    </source>
</evidence>
<evidence type="ECO:0000256" key="1">
    <source>
        <dbReference type="SAM" id="MobiDB-lite"/>
    </source>
</evidence>
<name>U6N829_9EIME</name>
<feature type="region of interest" description="Disordered" evidence="1">
    <location>
        <begin position="573"/>
        <end position="609"/>
    </location>
</feature>
<proteinExistence type="predicted"/>
<dbReference type="GeneID" id="25477875"/>
<dbReference type="VEuPathDB" id="ToxoDB:ENH_00077450"/>
<accession>U6N829</accession>
<sequence>MAGLDAAFEQDHTWPSTSLTFTGVHEQDGEIGSVLRPAKRNRKHITSRTLGSPQTPLMHKKPKDMETMEAREAPGKFVAVLGLQGAERVQRASAFHKSGFTAARVGPSNGQRAVAGRLYFHANKMAWRSELMVDGSKRQRSFSCKLYGYERARLLCEWSRNFVSQTARLPTDDETREAVRILMRLKIHTKHKAMDVSDLMSRPQGLSVVGTGPQFQSRAENKHAPTSAQGKAADYRTRQCNSARNFTTEHLAGTCNNKESGTYWGLETLDQDNTSLPHFMHECICADAKGKCGHCREPDSKPLHQEIYVKSKSSQTAGGSAEAAVATHQSEGECPERQSVSIAASAFRELGSLTALKTTVKRTKRQKAGKKPQSGVRGLYIHQNAWKVNYIGRHGLATKLFAYPLGDIEEMKRQHLLARFFLRSVIEKKRQIYESDGEGLSEDEAVWTRRVERVGKFPQIPPLRQSSQMTQKGTHCALGRGEQSHRFTLKLLPSFNEPGNTGFEDSFDTEELHKYNHWGTLKLLLQRGNSPVLSPLARENNLSLKITPPNSSLVFSGDDPDDGEMMMHSMMMSSEACPSSLEAPDEMPTILNKTKDSSGEGGGMVCKSK</sequence>
<gene>
    <name evidence="2" type="ORF">ENH_00077450</name>
</gene>
<dbReference type="AlphaFoldDB" id="U6N829"/>
<reference evidence="2" key="1">
    <citation type="submission" date="2013-10" db="EMBL/GenBank/DDBJ databases">
        <title>Genomic analysis of the causative agents of coccidiosis in chickens.</title>
        <authorList>
            <person name="Reid A.J."/>
            <person name="Blake D."/>
            <person name="Billington K."/>
            <person name="Browne H."/>
            <person name="Dunn M."/>
            <person name="Hung S."/>
            <person name="Kawahara F."/>
            <person name="Miranda-Saavedra D."/>
            <person name="Mourier T."/>
            <person name="Nagra H."/>
            <person name="Otto T.D."/>
            <person name="Rawlings N."/>
            <person name="Sanchez A."/>
            <person name="Sanders M."/>
            <person name="Subramaniam C."/>
            <person name="Tay Y."/>
            <person name="Dear P."/>
            <person name="Doerig C."/>
            <person name="Gruber A."/>
            <person name="Parkinson J."/>
            <person name="Shirley M."/>
            <person name="Wan K.L."/>
            <person name="Berriman M."/>
            <person name="Tomley F."/>
            <person name="Pain A."/>
        </authorList>
    </citation>
    <scope>NUCLEOTIDE SEQUENCE [LARGE SCALE GENOMIC DNA]</scope>
    <source>
        <strain evidence="2">Houghton</strain>
    </source>
</reference>
<protein>
    <submittedName>
        <fullName evidence="2">Uncharacterized protein</fullName>
    </submittedName>
</protein>
<evidence type="ECO:0000313" key="3">
    <source>
        <dbReference type="Proteomes" id="UP000030754"/>
    </source>
</evidence>
<keyword evidence="3" id="KW-1185">Reference proteome</keyword>
<dbReference type="EMBL" id="HG725848">
    <property type="protein sequence ID" value="CDJ70016.1"/>
    <property type="molecule type" value="Genomic_DNA"/>
</dbReference>
<feature type="compositionally biased region" description="Gly residues" evidence="1">
    <location>
        <begin position="599"/>
        <end position="609"/>
    </location>
</feature>
<dbReference type="Proteomes" id="UP000030754">
    <property type="component" value="Unassembled WGS sequence"/>
</dbReference>
<organism evidence="2 3">
    <name type="scientific">Eimeria necatrix</name>
    <dbReference type="NCBI Taxonomy" id="51315"/>
    <lineage>
        <taxon>Eukaryota</taxon>
        <taxon>Sar</taxon>
        <taxon>Alveolata</taxon>
        <taxon>Apicomplexa</taxon>
        <taxon>Conoidasida</taxon>
        <taxon>Coccidia</taxon>
        <taxon>Eucoccidiorida</taxon>
        <taxon>Eimeriorina</taxon>
        <taxon>Eimeriidae</taxon>
        <taxon>Eimeria</taxon>
    </lineage>
</organism>
<dbReference type="RefSeq" id="XP_013438482.1">
    <property type="nucleotide sequence ID" value="XM_013583028.1"/>
</dbReference>